<dbReference type="EMBL" id="BANX01000009">
    <property type="protein sequence ID" value="GAC67717.1"/>
    <property type="molecule type" value="Genomic_DNA"/>
</dbReference>
<dbReference type="Pfam" id="PF12802">
    <property type="entry name" value="MarR_2"/>
    <property type="match status" value="1"/>
</dbReference>
<accession>M0QJU8</accession>
<sequence>MASGVTESDGVPWLDELEMAAWRAFIDGSWHLTAVINAEMQEESGVGHTEYRILVVLSEHPELRMSELAVHGLSTPSTVSRLVTRLVEIGHVERLPALEGVDARNRYVRITPAGRESLHSAAAKHVRHVRSHLVDHLTRDELTVLRDVFEGLRDRLGRPESGRFSTRRARVSRPGGDAAIEPLK</sequence>
<dbReference type="InterPro" id="IPR036390">
    <property type="entry name" value="WH_DNA-bd_sf"/>
</dbReference>
<comment type="caution">
    <text evidence="3">The sequence shown here is derived from an EMBL/GenBank/DDBJ whole genome shotgun (WGS) entry which is preliminary data.</text>
</comment>
<dbReference type="STRING" id="1223545.GS4_09_00310"/>
<dbReference type="Proteomes" id="UP000011666">
    <property type="component" value="Unassembled WGS sequence"/>
</dbReference>
<dbReference type="GO" id="GO:0006950">
    <property type="term" value="P:response to stress"/>
    <property type="evidence" value="ECO:0007669"/>
    <property type="project" value="TreeGrafter"/>
</dbReference>
<dbReference type="AlphaFoldDB" id="M0QJU8"/>
<dbReference type="InterPro" id="IPR000835">
    <property type="entry name" value="HTH_MarR-typ"/>
</dbReference>
<evidence type="ECO:0000313" key="3">
    <source>
        <dbReference type="EMBL" id="GAC67717.1"/>
    </source>
</evidence>
<proteinExistence type="predicted"/>
<evidence type="ECO:0000259" key="2">
    <source>
        <dbReference type="PROSITE" id="PS50995"/>
    </source>
</evidence>
<name>M0QJU8_9ACTN</name>
<dbReference type="eggNOG" id="COG1846">
    <property type="taxonomic scope" value="Bacteria"/>
</dbReference>
<dbReference type="Gene3D" id="1.10.10.10">
    <property type="entry name" value="Winged helix-like DNA-binding domain superfamily/Winged helix DNA-binding domain"/>
    <property type="match status" value="1"/>
</dbReference>
<feature type="region of interest" description="Disordered" evidence="1">
    <location>
        <begin position="160"/>
        <end position="184"/>
    </location>
</feature>
<dbReference type="SMART" id="SM00347">
    <property type="entry name" value="HTH_MARR"/>
    <property type="match status" value="1"/>
</dbReference>
<evidence type="ECO:0000256" key="1">
    <source>
        <dbReference type="SAM" id="MobiDB-lite"/>
    </source>
</evidence>
<dbReference type="SUPFAM" id="SSF46785">
    <property type="entry name" value="Winged helix' DNA-binding domain"/>
    <property type="match status" value="1"/>
</dbReference>
<dbReference type="PANTHER" id="PTHR33164">
    <property type="entry name" value="TRANSCRIPTIONAL REGULATOR, MARR FAMILY"/>
    <property type="match status" value="1"/>
</dbReference>
<dbReference type="PANTHER" id="PTHR33164:SF99">
    <property type="entry name" value="MARR FAMILY REGULATORY PROTEIN"/>
    <property type="match status" value="1"/>
</dbReference>
<organism evidence="3 4">
    <name type="scientific">Gordonia soli NBRC 108243</name>
    <dbReference type="NCBI Taxonomy" id="1223545"/>
    <lineage>
        <taxon>Bacteria</taxon>
        <taxon>Bacillati</taxon>
        <taxon>Actinomycetota</taxon>
        <taxon>Actinomycetes</taxon>
        <taxon>Mycobacteriales</taxon>
        <taxon>Gordoniaceae</taxon>
        <taxon>Gordonia</taxon>
    </lineage>
</organism>
<feature type="domain" description="HTH marR-type" evidence="2">
    <location>
        <begin position="14"/>
        <end position="154"/>
    </location>
</feature>
<protein>
    <submittedName>
        <fullName evidence="3">Putative MarR family transcriptional regulator</fullName>
    </submittedName>
</protein>
<dbReference type="GO" id="GO:0003700">
    <property type="term" value="F:DNA-binding transcription factor activity"/>
    <property type="evidence" value="ECO:0007669"/>
    <property type="project" value="InterPro"/>
</dbReference>
<dbReference type="InterPro" id="IPR039422">
    <property type="entry name" value="MarR/SlyA-like"/>
</dbReference>
<reference evidence="3 4" key="1">
    <citation type="submission" date="2013-01" db="EMBL/GenBank/DDBJ databases">
        <title>Whole genome shotgun sequence of Gordonia soli NBRC 108243.</title>
        <authorList>
            <person name="Isaki-Nakamura S."/>
            <person name="Hosoyama A."/>
            <person name="Tsuchikane K."/>
            <person name="Ando Y."/>
            <person name="Baba S."/>
            <person name="Ohji S."/>
            <person name="Hamada M."/>
            <person name="Tamura T."/>
            <person name="Yamazoe A."/>
            <person name="Yamazaki S."/>
            <person name="Fujita N."/>
        </authorList>
    </citation>
    <scope>NUCLEOTIDE SEQUENCE [LARGE SCALE GENOMIC DNA]</scope>
    <source>
        <strain evidence="3 4">NBRC 108243</strain>
    </source>
</reference>
<dbReference type="InterPro" id="IPR036388">
    <property type="entry name" value="WH-like_DNA-bd_sf"/>
</dbReference>
<keyword evidence="4" id="KW-1185">Reference proteome</keyword>
<evidence type="ECO:0000313" key="4">
    <source>
        <dbReference type="Proteomes" id="UP000011666"/>
    </source>
</evidence>
<dbReference type="PROSITE" id="PS50995">
    <property type="entry name" value="HTH_MARR_2"/>
    <property type="match status" value="1"/>
</dbReference>
<gene>
    <name evidence="3" type="ORF">GS4_09_00310</name>
</gene>